<dbReference type="GO" id="GO:0005886">
    <property type="term" value="C:plasma membrane"/>
    <property type="evidence" value="ECO:0007669"/>
    <property type="project" value="TreeGrafter"/>
</dbReference>
<dbReference type="InterPro" id="IPR044492">
    <property type="entry name" value="P_typ_ATPase_HD_dom"/>
</dbReference>
<comment type="subcellular location">
    <subcellularLocation>
        <location evidence="1">Endomembrane system</location>
        <topology evidence="1">Multi-pass membrane protein</topology>
    </subcellularLocation>
</comment>
<keyword evidence="5 15" id="KW-0812">Transmembrane</keyword>
<feature type="transmembrane region" description="Helical" evidence="15">
    <location>
        <begin position="753"/>
        <end position="772"/>
    </location>
</feature>
<evidence type="ECO:0000256" key="6">
    <source>
        <dbReference type="ARBA" id="ARBA00022723"/>
    </source>
</evidence>
<evidence type="ECO:0000256" key="13">
    <source>
        <dbReference type="ARBA" id="ARBA00023065"/>
    </source>
</evidence>
<feature type="transmembrane region" description="Helical" evidence="15">
    <location>
        <begin position="793"/>
        <end position="810"/>
    </location>
</feature>
<dbReference type="InterPro" id="IPR023298">
    <property type="entry name" value="ATPase_P-typ_TM_dom_sf"/>
</dbReference>
<gene>
    <name evidence="19" type="ORF">BN1095_260025</name>
    <name evidence="18" type="ORF">BN1096_610073</name>
    <name evidence="17" type="ORF">BN1097_610022</name>
</gene>
<feature type="domain" description="Cation-transporting P-type ATPase N-terminal" evidence="16">
    <location>
        <begin position="12"/>
        <end position="86"/>
    </location>
</feature>
<keyword evidence="9" id="KW-0067">ATP-binding</keyword>
<evidence type="ECO:0000313" key="17">
    <source>
        <dbReference type="EMBL" id="CDS86886.1"/>
    </source>
</evidence>
<dbReference type="InterPro" id="IPR006408">
    <property type="entry name" value="P-type_ATPase_IIB"/>
</dbReference>
<dbReference type="FunFam" id="3.40.50.1000:FF:000001">
    <property type="entry name" value="Phospholipid-transporting ATPase IC"/>
    <property type="match status" value="1"/>
</dbReference>
<evidence type="ECO:0000256" key="7">
    <source>
        <dbReference type="ARBA" id="ARBA00022741"/>
    </source>
</evidence>
<evidence type="ECO:0000256" key="10">
    <source>
        <dbReference type="ARBA" id="ARBA00022842"/>
    </source>
</evidence>
<evidence type="ECO:0000313" key="19">
    <source>
        <dbReference type="EMBL" id="CDT04979.1"/>
    </source>
</evidence>
<evidence type="ECO:0000313" key="18">
    <source>
        <dbReference type="EMBL" id="CDS87217.1"/>
    </source>
</evidence>
<dbReference type="InterPro" id="IPR008250">
    <property type="entry name" value="ATPase_P-typ_transduc_dom_A_sf"/>
</dbReference>
<keyword evidence="18" id="KW-0378">Hydrolase</keyword>
<keyword evidence="12 15" id="KW-1133">Transmembrane helix</keyword>
<dbReference type="SMART" id="SM00831">
    <property type="entry name" value="Cation_ATPase_N"/>
    <property type="match status" value="1"/>
</dbReference>
<feature type="transmembrane region" description="Helical" evidence="15">
    <location>
        <begin position="890"/>
        <end position="910"/>
    </location>
</feature>
<evidence type="ECO:0000256" key="2">
    <source>
        <dbReference type="ARBA" id="ARBA00012790"/>
    </source>
</evidence>
<dbReference type="NCBIfam" id="TIGR01517">
    <property type="entry name" value="ATPase-IIB_Ca"/>
    <property type="match status" value="1"/>
</dbReference>
<dbReference type="GO" id="GO:0012505">
    <property type="term" value="C:endomembrane system"/>
    <property type="evidence" value="ECO:0007669"/>
    <property type="project" value="UniProtKB-SubCell"/>
</dbReference>
<keyword evidence="7" id="KW-0547">Nucleotide-binding</keyword>
<keyword evidence="6" id="KW-0479">Metal-binding</keyword>
<feature type="transmembrane region" description="Helical" evidence="15">
    <location>
        <begin position="822"/>
        <end position="840"/>
    </location>
</feature>
<dbReference type="SUPFAM" id="SSF81665">
    <property type="entry name" value="Calcium ATPase, transmembrane domain M"/>
    <property type="match status" value="1"/>
</dbReference>
<evidence type="ECO:0000256" key="15">
    <source>
        <dbReference type="SAM" id="Phobius"/>
    </source>
</evidence>
<keyword evidence="13" id="KW-0406">Ion transport</keyword>
<dbReference type="EMBL" id="LK932400">
    <property type="protein sequence ID" value="CDS86886.1"/>
    <property type="molecule type" value="Genomic_DNA"/>
</dbReference>
<keyword evidence="10" id="KW-0460">Magnesium</keyword>
<dbReference type="Gene3D" id="3.40.50.1000">
    <property type="entry name" value="HAD superfamily/HAD-like"/>
    <property type="match status" value="1"/>
</dbReference>
<feature type="transmembrane region" description="Helical" evidence="15">
    <location>
        <begin position="266"/>
        <end position="287"/>
    </location>
</feature>
<dbReference type="InterPro" id="IPR036412">
    <property type="entry name" value="HAD-like_sf"/>
</dbReference>
<sequence length="923" mass="101037">MSVHMEFNNDIKYYNVDKEEVTKDLSVNPEKGLSESEVKTRREKYGLNEFTPKEEGSFWDDLKESLSEPMIVILIIAAVVSAVIGETHDAIGIVGAIAIGIAIGMITEGRSKKAAEALSKLTENIEVKVLRDGEVHQISKSELVPGDIVYIETGDMVPADGRLIESINLKIREDMLTGESDDVSKKCDVVVSMEEIESKGAVVVQEPIPAKQINMVFGGTLVAYGRGALVVTSIGDNSEMGKIAQNLSETDEQTPLQIKLGNLGGLIAKVSSAVAGLLFIFMVFQMISKNVLNVDMSGILPFLESIDPVKTAFTVCVALIVAAVPEGLPTMINMTLAITMQKMAKINALVTKKEACETIGSVSVICSDKTGTLTENRMTVEVAYVDGRYIESSEEEINSYFEENCMINSTADVEHNDGDIKYLGSATECALLLYYKNVDYRQVRKNSNIVAQNPFTSDSKRMTSVIGQDNHHVLLSKGAPEVLLELCSHIQRGKDIVPLTENIKHEILEEIKKLQIKSMRTLGFAYKEISQAEEEAAVTAESDAMNVSAMENNLVFSGFVGIRDPLRKDVIESVNTANKAGVSVKMLTGDNINTARAIGEELGLLKNNMRVVEASYIDTLDDEELKQEIQSISIVARSKPDSKMRIVSALQKSGDVVAVTGDGINDAPALSKADVGIAMGISGTEVSKNAADIILTDDSFSTIVKGIKWGRGIYDNFQRFVQFQLTVNVIAFLVAIISQVMGQEMPFTTIQLLWVNIIMDGPPALALGLEPVRDHVLNRKPVDRKANIISKSMVYTIVLNAFYITAILMLQSTFNFLGVDEAHKGTVMFALFAFSALFNAFNCREFNADSIFPNFTHNKLALQIIVLTGIAQVIFTQLFQDFFNSVAMDFMTWVKVLCVAASVIVVNEVVKCIIRLVKPKKTA</sequence>
<feature type="transmembrane region" description="Helical" evidence="15">
    <location>
        <begin position="860"/>
        <end position="878"/>
    </location>
</feature>
<keyword evidence="8" id="KW-0106">Calcium</keyword>
<dbReference type="NCBIfam" id="TIGR01494">
    <property type="entry name" value="ATPase_P-type"/>
    <property type="match status" value="3"/>
</dbReference>
<dbReference type="InterPro" id="IPR001757">
    <property type="entry name" value="P_typ_ATPase"/>
</dbReference>
<dbReference type="PANTHER" id="PTHR24093">
    <property type="entry name" value="CATION TRANSPORTING ATPASE"/>
    <property type="match status" value="1"/>
</dbReference>
<dbReference type="Pfam" id="PF13246">
    <property type="entry name" value="Cation_ATPase"/>
    <property type="match status" value="1"/>
</dbReference>
<evidence type="ECO:0000256" key="12">
    <source>
        <dbReference type="ARBA" id="ARBA00022989"/>
    </source>
</evidence>
<dbReference type="InterPro" id="IPR018303">
    <property type="entry name" value="ATPase_P-typ_P_site"/>
</dbReference>
<keyword evidence="4" id="KW-0109">Calcium transport</keyword>
<name>A0A069A961_CLODI</name>
<dbReference type="GO" id="GO:0046872">
    <property type="term" value="F:metal ion binding"/>
    <property type="evidence" value="ECO:0007669"/>
    <property type="project" value="UniProtKB-KW"/>
</dbReference>
<proteinExistence type="predicted"/>
<dbReference type="SUPFAM" id="SSF81653">
    <property type="entry name" value="Calcium ATPase, transduction domain A"/>
    <property type="match status" value="1"/>
</dbReference>
<dbReference type="SFLD" id="SFLDS00003">
    <property type="entry name" value="Haloacid_Dehalogenase"/>
    <property type="match status" value="1"/>
</dbReference>
<dbReference type="SFLD" id="SFLDG00002">
    <property type="entry name" value="C1.7:_P-type_atpase_like"/>
    <property type="match status" value="1"/>
</dbReference>
<evidence type="ECO:0000256" key="1">
    <source>
        <dbReference type="ARBA" id="ARBA00004127"/>
    </source>
</evidence>
<evidence type="ECO:0000256" key="9">
    <source>
        <dbReference type="ARBA" id="ARBA00022840"/>
    </source>
</evidence>
<dbReference type="Gene3D" id="3.40.1110.10">
    <property type="entry name" value="Calcium-transporting ATPase, cytoplasmic domain N"/>
    <property type="match status" value="1"/>
</dbReference>
<feature type="transmembrane region" description="Helical" evidence="15">
    <location>
        <begin position="66"/>
        <end position="84"/>
    </location>
</feature>
<dbReference type="PANTHER" id="PTHR24093:SF369">
    <property type="entry name" value="CALCIUM-TRANSPORTING ATPASE"/>
    <property type="match status" value="1"/>
</dbReference>
<dbReference type="InterPro" id="IPR059000">
    <property type="entry name" value="ATPase_P-type_domA"/>
</dbReference>
<dbReference type="Pfam" id="PF00122">
    <property type="entry name" value="E1-E2_ATPase"/>
    <property type="match status" value="1"/>
</dbReference>
<keyword evidence="3" id="KW-0813">Transport</keyword>
<feature type="transmembrane region" description="Helical" evidence="15">
    <location>
        <begin position="720"/>
        <end position="741"/>
    </location>
</feature>
<reference evidence="18" key="1">
    <citation type="submission" date="2014-07" db="EMBL/GenBank/DDBJ databases">
        <authorList>
            <person name="Monot Marc"/>
        </authorList>
    </citation>
    <scope>NUCLEOTIDE SEQUENCE</scope>
    <source>
        <strain evidence="19">7032989</strain>
        <strain evidence="17">7032994</strain>
    </source>
</reference>
<evidence type="ECO:0000256" key="4">
    <source>
        <dbReference type="ARBA" id="ARBA00022568"/>
    </source>
</evidence>
<dbReference type="EMBL" id="LK932916">
    <property type="protein sequence ID" value="CDT04979.1"/>
    <property type="molecule type" value="Genomic_DNA"/>
</dbReference>
<dbReference type="InterPro" id="IPR023214">
    <property type="entry name" value="HAD_sf"/>
</dbReference>
<dbReference type="GO" id="GO:0005388">
    <property type="term" value="F:P-type calcium transporter activity"/>
    <property type="evidence" value="ECO:0007669"/>
    <property type="project" value="UniProtKB-EC"/>
</dbReference>
<keyword evidence="11" id="KW-1278">Translocase</keyword>
<keyword evidence="14 15" id="KW-0472">Membrane</keyword>
<organism evidence="18">
    <name type="scientific">Clostridioides difficile</name>
    <name type="common">Peptoclostridium difficile</name>
    <dbReference type="NCBI Taxonomy" id="1496"/>
    <lineage>
        <taxon>Bacteria</taxon>
        <taxon>Bacillati</taxon>
        <taxon>Bacillota</taxon>
        <taxon>Clostridia</taxon>
        <taxon>Peptostreptococcales</taxon>
        <taxon>Peptostreptococcaceae</taxon>
        <taxon>Clostridioides</taxon>
    </lineage>
</organism>
<evidence type="ECO:0000256" key="11">
    <source>
        <dbReference type="ARBA" id="ARBA00022967"/>
    </source>
</evidence>
<dbReference type="GO" id="GO:0016887">
    <property type="term" value="F:ATP hydrolysis activity"/>
    <property type="evidence" value="ECO:0007669"/>
    <property type="project" value="InterPro"/>
</dbReference>
<evidence type="ECO:0000256" key="8">
    <source>
        <dbReference type="ARBA" id="ARBA00022837"/>
    </source>
</evidence>
<dbReference type="InterPro" id="IPR006068">
    <property type="entry name" value="ATPase_P-typ_cation-transptr_C"/>
</dbReference>
<evidence type="ECO:0000256" key="5">
    <source>
        <dbReference type="ARBA" id="ARBA00022692"/>
    </source>
</evidence>
<dbReference type="Pfam" id="PF00689">
    <property type="entry name" value="Cation_ATPase_C"/>
    <property type="match status" value="1"/>
</dbReference>
<dbReference type="SFLD" id="SFLDF00027">
    <property type="entry name" value="p-type_atpase"/>
    <property type="match status" value="1"/>
</dbReference>
<dbReference type="PROSITE" id="PS00154">
    <property type="entry name" value="ATPASE_E1_E2"/>
    <property type="match status" value="1"/>
</dbReference>
<feature type="transmembrane region" description="Helical" evidence="15">
    <location>
        <begin position="90"/>
        <end position="107"/>
    </location>
</feature>
<dbReference type="Pfam" id="PF00690">
    <property type="entry name" value="Cation_ATPase_N"/>
    <property type="match status" value="1"/>
</dbReference>
<dbReference type="Gene3D" id="1.20.1110.10">
    <property type="entry name" value="Calcium-transporting ATPase, transmembrane domain"/>
    <property type="match status" value="1"/>
</dbReference>
<feature type="transmembrane region" description="Helical" evidence="15">
    <location>
        <begin position="312"/>
        <end position="336"/>
    </location>
</feature>
<dbReference type="EC" id="7.2.2.10" evidence="2"/>
<evidence type="ECO:0000259" key="16">
    <source>
        <dbReference type="SMART" id="SM00831"/>
    </source>
</evidence>
<evidence type="ECO:0000256" key="14">
    <source>
        <dbReference type="ARBA" id="ARBA00023136"/>
    </source>
</evidence>
<dbReference type="Gene3D" id="2.70.150.10">
    <property type="entry name" value="Calcium-transporting ATPase, cytoplasmic transduction domain A"/>
    <property type="match status" value="1"/>
</dbReference>
<protein>
    <recommendedName>
        <fullName evidence="2">P-type Ca(2+) transporter</fullName>
        <ecNumber evidence="2">7.2.2.10</ecNumber>
    </recommendedName>
</protein>
<dbReference type="EMBL" id="LK932515">
    <property type="protein sequence ID" value="CDS87217.1"/>
    <property type="molecule type" value="Genomic_DNA"/>
</dbReference>
<dbReference type="InterPro" id="IPR023299">
    <property type="entry name" value="ATPase_P-typ_cyto_dom_N"/>
</dbReference>
<dbReference type="Pfam" id="PF08282">
    <property type="entry name" value="Hydrolase_3"/>
    <property type="match status" value="1"/>
</dbReference>
<dbReference type="PRINTS" id="PR00120">
    <property type="entry name" value="HATPASE"/>
</dbReference>
<evidence type="ECO:0000256" key="3">
    <source>
        <dbReference type="ARBA" id="ARBA00022448"/>
    </source>
</evidence>
<dbReference type="AlphaFoldDB" id="A0A069A961"/>
<dbReference type="PRINTS" id="PR00119">
    <property type="entry name" value="CATATPASE"/>
</dbReference>
<dbReference type="InterPro" id="IPR004014">
    <property type="entry name" value="ATPase_P-typ_cation-transptr_N"/>
</dbReference>
<accession>A0A069A961</accession>
<dbReference type="SUPFAM" id="SSF56784">
    <property type="entry name" value="HAD-like"/>
    <property type="match status" value="1"/>
</dbReference>
<dbReference type="GO" id="GO:0005524">
    <property type="term" value="F:ATP binding"/>
    <property type="evidence" value="ECO:0007669"/>
    <property type="project" value="UniProtKB-KW"/>
</dbReference>